<reference evidence="2 3" key="1">
    <citation type="journal article" date="2010" name="Genome Res.">
        <title>Genomic, proteomic, and transcriptomic analysis of virulent and avirulent Rickettsia prowazekii reveals its adaptive mutation capabilities.</title>
        <authorList>
            <person name="Bechah Y."/>
            <person name="El Karkouri K."/>
            <person name="Mediannikov O."/>
            <person name="Leroy Q."/>
            <person name="Pelletier N."/>
            <person name="Robert C."/>
            <person name="Medigue C."/>
            <person name="Mege J.L."/>
            <person name="Raoult D."/>
        </authorList>
    </citation>
    <scope>NUCLEOTIDE SEQUENCE [LARGE SCALE GENOMIC DNA]</scope>
    <source>
        <strain evidence="2 3">Rp22</strain>
    </source>
</reference>
<dbReference type="SUPFAM" id="SSF48452">
    <property type="entry name" value="TPR-like"/>
    <property type="match status" value="1"/>
</dbReference>
<evidence type="ECO:0000313" key="2">
    <source>
        <dbReference type="EMBL" id="ADE29742.1"/>
    </source>
</evidence>
<dbReference type="InterPro" id="IPR014162">
    <property type="entry name" value="CpoB_C"/>
</dbReference>
<feature type="coiled-coil region" evidence="1">
    <location>
        <begin position="33"/>
        <end position="83"/>
    </location>
</feature>
<dbReference type="RefSeq" id="WP_010886242.1">
    <property type="nucleotide sequence ID" value="NC_017560.1"/>
</dbReference>
<dbReference type="InterPro" id="IPR011990">
    <property type="entry name" value="TPR-like_helical_dom_sf"/>
</dbReference>
<evidence type="ECO:0000256" key="1">
    <source>
        <dbReference type="HAMAP-Rule" id="MF_02066"/>
    </source>
</evidence>
<dbReference type="HOGENOM" id="CLU_1110725_0_0_5"/>
<dbReference type="EMBL" id="CP001584">
    <property type="protein sequence ID" value="ADE29742.1"/>
    <property type="molecule type" value="Genomic_DNA"/>
</dbReference>
<comment type="function">
    <text evidence="1">Mediates coordination of peptidoglycan synthesis and outer membrane constriction during cell division.</text>
</comment>
<dbReference type="PATRIC" id="fig|449216.3.peg.235"/>
<organism evidence="2 3">
    <name type="scientific">Rickettsia prowazekii (strain Rp22)</name>
    <dbReference type="NCBI Taxonomy" id="449216"/>
    <lineage>
        <taxon>Bacteria</taxon>
        <taxon>Pseudomonadati</taxon>
        <taxon>Pseudomonadota</taxon>
        <taxon>Alphaproteobacteria</taxon>
        <taxon>Rickettsiales</taxon>
        <taxon>Rickettsiaceae</taxon>
        <taxon>Rickettsieae</taxon>
        <taxon>Rickettsia</taxon>
        <taxon>typhus group</taxon>
    </lineage>
</organism>
<keyword evidence="1" id="KW-0132">Cell division</keyword>
<dbReference type="Gene3D" id="1.25.40.10">
    <property type="entry name" value="Tetratricopeptide repeat domain"/>
    <property type="match status" value="1"/>
</dbReference>
<evidence type="ECO:0000313" key="3">
    <source>
        <dbReference type="Proteomes" id="UP000006931"/>
    </source>
</evidence>
<comment type="subcellular location">
    <subcellularLocation>
        <location evidence="1">Periplasm</location>
    </subcellularLocation>
</comment>
<dbReference type="InterPro" id="IPR019734">
    <property type="entry name" value="TPR_rpt"/>
</dbReference>
<dbReference type="Pfam" id="PF13174">
    <property type="entry name" value="TPR_6"/>
    <property type="match status" value="3"/>
</dbReference>
<dbReference type="NCBIfam" id="TIGR02795">
    <property type="entry name" value="tol_pal_ybgF"/>
    <property type="match status" value="1"/>
</dbReference>
<dbReference type="HAMAP" id="MF_02066">
    <property type="entry name" value="CpoB"/>
    <property type="match status" value="1"/>
</dbReference>
<dbReference type="GO" id="GO:0030288">
    <property type="term" value="C:outer membrane-bounded periplasmic space"/>
    <property type="evidence" value="ECO:0007669"/>
    <property type="project" value="UniProtKB-UniRule"/>
</dbReference>
<dbReference type="GeneID" id="57569358"/>
<proteinExistence type="inferred from homology"/>
<dbReference type="InterPro" id="IPR034706">
    <property type="entry name" value="CpoB"/>
</dbReference>
<keyword evidence="1" id="KW-0131">Cell cycle</keyword>
<accession>D5AWF3</accession>
<dbReference type="KEGG" id="rpq:rpr22_CDS225"/>
<gene>
    <name evidence="1" type="primary">cpoB</name>
    <name evidence="2" type="ordered locus">rpr22_CDS225</name>
</gene>
<dbReference type="AlphaFoldDB" id="D5AWF3"/>
<keyword evidence="1" id="KW-0574">Periplasm</keyword>
<name>D5AWF3_RICPP</name>
<protein>
    <recommendedName>
        <fullName evidence="1">Cell division coordinator CpoB</fullName>
    </recommendedName>
</protein>
<sequence length="250" mass="28906">MKLIILLITFLFSLFSLGKSEMPQGKPLKYAVNNDFENRLDEQEQEIRKLIGKVEILQHKIDLLKQNLNMLNQEENIEVLETDDFKKQDIFDIALLEGMHDNVSKKTFEVNKDIAPYKQAYDLALAAYKDNKLTEAKDKFKNFIQKYPNNSLISNAYFWYAECFFKQKDYNGAAINYLKCYKESPKGAKSSDGLLKLALSLGELKKMQEACNILAKLDKEFPINRTSVSKKMTEDAKIKFGCKINKNNKI</sequence>
<comment type="similarity">
    <text evidence="1">Belongs to the CpoB family.</text>
</comment>
<dbReference type="SMR" id="D5AWF3"/>
<dbReference type="Proteomes" id="UP000006931">
    <property type="component" value="Chromosome"/>
</dbReference>
<keyword evidence="1" id="KW-0175">Coiled coil</keyword>
<dbReference type="GO" id="GO:0043093">
    <property type="term" value="P:FtsZ-dependent cytokinesis"/>
    <property type="evidence" value="ECO:0007669"/>
    <property type="project" value="UniProtKB-UniRule"/>
</dbReference>
<keyword evidence="1" id="KW-0732">Signal</keyword>